<dbReference type="InterPro" id="IPR035923">
    <property type="entry name" value="TT1751-like_sf"/>
</dbReference>
<protein>
    <submittedName>
        <fullName evidence="1">DUF302 domain-containing protein</fullName>
    </submittedName>
</protein>
<reference evidence="1 2" key="1">
    <citation type="submission" date="2018-02" db="EMBL/GenBank/DDBJ databases">
        <title>Insights into the biology of acidophilic members of the Acidiferrobacteraceae family derived from comparative genomic analyses.</title>
        <authorList>
            <person name="Issotta F."/>
            <person name="Thyssen C."/>
            <person name="Mena C."/>
            <person name="Moya A."/>
            <person name="Bellenberg S."/>
            <person name="Sproer C."/>
            <person name="Covarrubias P.C."/>
            <person name="Sand W."/>
            <person name="Quatrini R."/>
            <person name="Vera M."/>
        </authorList>
    </citation>
    <scope>NUCLEOTIDE SEQUENCE [LARGE SCALE GENOMIC DNA]</scope>
    <source>
        <strain evidence="2">m-1</strain>
    </source>
</reference>
<sequence length="162" mass="17332">MNRKGLIGVVGGGLGLLGIAVAQASAFFVETVPMAMPAAQKAVIRALSSHHFKVVMKLDILHLIAAKQKILHVPDFNKPGFTDVRALVFCNPFLFSGLLNHAWKAASVCPLNVTLYSKAAKTTVVFPKRSVYTRSTAARAVGGKIDRMVIDTLRTIPGSHPG</sequence>
<evidence type="ECO:0000313" key="1">
    <source>
        <dbReference type="EMBL" id="RCN56064.1"/>
    </source>
</evidence>
<organism evidence="1 2">
    <name type="scientific">Acidiferrobacter thiooxydans</name>
    <dbReference type="NCBI Taxonomy" id="163359"/>
    <lineage>
        <taxon>Bacteria</taxon>
        <taxon>Pseudomonadati</taxon>
        <taxon>Pseudomonadota</taxon>
        <taxon>Gammaproteobacteria</taxon>
        <taxon>Acidiferrobacterales</taxon>
        <taxon>Acidiferrobacteraceae</taxon>
        <taxon>Acidiferrobacter</taxon>
    </lineage>
</organism>
<name>A0A1C2G195_9GAMM</name>
<dbReference type="InterPro" id="IPR005180">
    <property type="entry name" value="DUF302"/>
</dbReference>
<dbReference type="Pfam" id="PF03625">
    <property type="entry name" value="DUF302"/>
    <property type="match status" value="1"/>
</dbReference>
<gene>
    <name evidence="1" type="ORF">C4900_09295</name>
</gene>
<comment type="caution">
    <text evidence="1">The sequence shown here is derived from an EMBL/GenBank/DDBJ whole genome shotgun (WGS) entry which is preliminary data.</text>
</comment>
<keyword evidence="2" id="KW-1185">Reference proteome</keyword>
<dbReference type="SUPFAM" id="SSF103247">
    <property type="entry name" value="TT1751-like"/>
    <property type="match status" value="1"/>
</dbReference>
<evidence type="ECO:0000313" key="2">
    <source>
        <dbReference type="Proteomes" id="UP000253250"/>
    </source>
</evidence>
<accession>A0A1C2G195</accession>
<dbReference type="Gene3D" id="3.30.310.70">
    <property type="entry name" value="TT1751-like domain"/>
    <property type="match status" value="1"/>
</dbReference>
<dbReference type="Proteomes" id="UP000253250">
    <property type="component" value="Unassembled WGS sequence"/>
</dbReference>
<dbReference type="EMBL" id="PSYR01000002">
    <property type="protein sequence ID" value="RCN56064.1"/>
    <property type="molecule type" value="Genomic_DNA"/>
</dbReference>
<dbReference type="OrthoDB" id="5801820at2"/>
<dbReference type="RefSeq" id="WP_065970623.1">
    <property type="nucleotide sequence ID" value="NZ_CP080624.1"/>
</dbReference>
<dbReference type="AlphaFoldDB" id="A0A1C2G195"/>
<proteinExistence type="predicted"/>